<organism evidence="5">
    <name type="scientific">marine sediment metagenome</name>
    <dbReference type="NCBI Taxonomy" id="412755"/>
    <lineage>
        <taxon>unclassified sequences</taxon>
        <taxon>metagenomes</taxon>
        <taxon>ecological metagenomes</taxon>
    </lineage>
</organism>
<dbReference type="PRINTS" id="PR00377">
    <property type="entry name" value="IMPHPHTASES"/>
</dbReference>
<keyword evidence="2" id="KW-0479">Metal-binding</keyword>
<reference evidence="5" key="1">
    <citation type="journal article" date="2014" name="Front. Microbiol.">
        <title>High frequency of phylogenetically diverse reductive dehalogenase-homologous genes in deep subseafloor sedimentary metagenomes.</title>
        <authorList>
            <person name="Kawai M."/>
            <person name="Futagami T."/>
            <person name="Toyoda A."/>
            <person name="Takaki Y."/>
            <person name="Nishi S."/>
            <person name="Hori S."/>
            <person name="Arai W."/>
            <person name="Tsubouchi T."/>
            <person name="Morono Y."/>
            <person name="Uchiyama I."/>
            <person name="Ito T."/>
            <person name="Fujiyama A."/>
            <person name="Inagaki F."/>
            <person name="Takami H."/>
        </authorList>
    </citation>
    <scope>NUCLEOTIDE SEQUENCE</scope>
    <source>
        <strain evidence="5">Expedition CK06-06</strain>
    </source>
</reference>
<protein>
    <recommendedName>
        <fullName evidence="6">Inositol monophosphatase</fullName>
    </recommendedName>
</protein>
<dbReference type="GO" id="GO:0008934">
    <property type="term" value="F:inositol monophosphate 1-phosphatase activity"/>
    <property type="evidence" value="ECO:0007669"/>
    <property type="project" value="TreeGrafter"/>
</dbReference>
<dbReference type="Gene3D" id="3.30.540.10">
    <property type="entry name" value="Fructose-1,6-Bisphosphatase, subunit A, domain 1"/>
    <property type="match status" value="1"/>
</dbReference>
<dbReference type="FunFam" id="3.30.540.10:FF:000003">
    <property type="entry name" value="Inositol-1-monophosphatase"/>
    <property type="match status" value="1"/>
</dbReference>
<dbReference type="EMBL" id="BARW01025272">
    <property type="protein sequence ID" value="GAJ06789.1"/>
    <property type="molecule type" value="Genomic_DNA"/>
</dbReference>
<dbReference type="GO" id="GO:0006020">
    <property type="term" value="P:inositol metabolic process"/>
    <property type="evidence" value="ECO:0007669"/>
    <property type="project" value="TreeGrafter"/>
</dbReference>
<dbReference type="Pfam" id="PF00459">
    <property type="entry name" value="Inositol_P"/>
    <property type="match status" value="1"/>
</dbReference>
<evidence type="ECO:0000313" key="5">
    <source>
        <dbReference type="EMBL" id="GAJ06789.1"/>
    </source>
</evidence>
<dbReference type="GO" id="GO:0007165">
    <property type="term" value="P:signal transduction"/>
    <property type="evidence" value="ECO:0007669"/>
    <property type="project" value="TreeGrafter"/>
</dbReference>
<dbReference type="PROSITE" id="PS00629">
    <property type="entry name" value="IMP_1"/>
    <property type="match status" value="1"/>
</dbReference>
<sequence length="206" mass="22878">MSAKSKYLKVALQAAKKAEAILLKYQRGKLEAKRKQDQTPVTIADTEAEKAIKATIQKSFPSHDILGEEFGGKMTPSKYHWVIDPIDGTKNYLRGLPMFATQIALVKNGKIILGVSNAPALGELIYAEKGCGVYCNGTRIRVSRVRKLDNAYLSFGGIKHFGRLRLTSALLKLANKVQGYRSFGDFWQYHLFAQGKIDIVAEADLQ</sequence>
<comment type="cofactor">
    <cofactor evidence="1">
        <name>Mg(2+)</name>
        <dbReference type="ChEBI" id="CHEBI:18420"/>
    </cofactor>
</comment>
<dbReference type="PANTHER" id="PTHR20854:SF4">
    <property type="entry name" value="INOSITOL-1-MONOPHOSPHATASE-RELATED"/>
    <property type="match status" value="1"/>
</dbReference>
<name>X1TNF0_9ZZZZ</name>
<proteinExistence type="predicted"/>
<evidence type="ECO:0000256" key="3">
    <source>
        <dbReference type="ARBA" id="ARBA00022801"/>
    </source>
</evidence>
<keyword evidence="3" id="KW-0378">Hydrolase</keyword>
<dbReference type="InterPro" id="IPR020583">
    <property type="entry name" value="Inositol_monoP_metal-BS"/>
</dbReference>
<evidence type="ECO:0000256" key="2">
    <source>
        <dbReference type="ARBA" id="ARBA00022723"/>
    </source>
</evidence>
<dbReference type="GO" id="GO:0046872">
    <property type="term" value="F:metal ion binding"/>
    <property type="evidence" value="ECO:0007669"/>
    <property type="project" value="UniProtKB-KW"/>
</dbReference>
<dbReference type="InterPro" id="IPR000760">
    <property type="entry name" value="Inositol_monophosphatase-like"/>
</dbReference>
<dbReference type="AlphaFoldDB" id="X1TNF0"/>
<dbReference type="PANTHER" id="PTHR20854">
    <property type="entry name" value="INOSITOL MONOPHOSPHATASE"/>
    <property type="match status" value="1"/>
</dbReference>
<evidence type="ECO:0000256" key="4">
    <source>
        <dbReference type="ARBA" id="ARBA00022842"/>
    </source>
</evidence>
<accession>X1TNF0</accession>
<dbReference type="SUPFAM" id="SSF56655">
    <property type="entry name" value="Carbohydrate phosphatase"/>
    <property type="match status" value="1"/>
</dbReference>
<evidence type="ECO:0008006" key="6">
    <source>
        <dbReference type="Google" id="ProtNLM"/>
    </source>
</evidence>
<comment type="caution">
    <text evidence="5">The sequence shown here is derived from an EMBL/GenBank/DDBJ whole genome shotgun (WGS) entry which is preliminary data.</text>
</comment>
<evidence type="ECO:0000256" key="1">
    <source>
        <dbReference type="ARBA" id="ARBA00001946"/>
    </source>
</evidence>
<gene>
    <name evidence="5" type="ORF">S12H4_41466</name>
</gene>
<feature type="non-terminal residue" evidence="5">
    <location>
        <position position="206"/>
    </location>
</feature>
<keyword evidence="4" id="KW-0460">Magnesium</keyword>